<feature type="region of interest" description="Disordered" evidence="1">
    <location>
        <begin position="108"/>
        <end position="135"/>
    </location>
</feature>
<feature type="compositionally biased region" description="Low complexity" evidence="1">
    <location>
        <begin position="124"/>
        <end position="134"/>
    </location>
</feature>
<dbReference type="EMBL" id="JALEMU010000157">
    <property type="protein sequence ID" value="MCI5756497.1"/>
    <property type="molecule type" value="Genomic_DNA"/>
</dbReference>
<sequence>MKKKLLCFLLAVTCVLPFALTGCGGGDDTTDTGTKPMTLNIYGITGESTTEEAILKVQEKMNEYTEGKFNTHIVLHLYPEAEYYSVLDAKFAEIKKIKAEEEAEARRKKAEQNALKQNGQTQKADGTTAETAADTYEDHGVTKTVYPDEKTTQLDIFMVQGAANLNKYKDAGYVSALSDSLANTSKILTRYISASLLATATLDGTGNSAGMVDKGTVYGIPNNYVSGEYTYLLINRELAAKYYYSAADVGTLPTLANYLDDVSKNDKDYITLYNAPTLAVAYLTDTPSLIGGVVSNATNGFSRIIPKDMLSIPGFQNYWQNVYNFRKAGYITDGDYYAMPVDGEGNPKKVAAAFIKGNAALPADYEKDYFVINYANPMMPAGERPGTMFCVGTYTSNVDRCMEIITALQTVPSFRNTFQYGVENVNYTYDEYTGMITYMNDTYSMDPADTGNLFILTPNTGMSETVLKLAENDWALGKQQLRDTVTSPYAMFDFRVVTEKNYKTTSPTYLKNYAAALAAAKEEQGKGFDESKFVYDEPYSGTYTDVILSELVKLSEEYMKKIEAFEEYTDESGDTVTIKDYIKQLRKEFEANEYYQLFTDAKNEDSPYSQYNAWYTKAGPQSSM</sequence>
<evidence type="ECO:0000256" key="2">
    <source>
        <dbReference type="SAM" id="SignalP"/>
    </source>
</evidence>
<dbReference type="SUPFAM" id="SSF53850">
    <property type="entry name" value="Periplasmic binding protein-like II"/>
    <property type="match status" value="1"/>
</dbReference>
<dbReference type="AlphaFoldDB" id="R6TZA0"/>
<feature type="compositionally biased region" description="Polar residues" evidence="1">
    <location>
        <begin position="114"/>
        <end position="123"/>
    </location>
</feature>
<feature type="chain" id="PRO_5041896415" evidence="2">
    <location>
        <begin position="20"/>
        <end position="624"/>
    </location>
</feature>
<evidence type="ECO:0000313" key="6">
    <source>
        <dbReference type="Proteomes" id="UP001139365"/>
    </source>
</evidence>
<dbReference type="Proteomes" id="UP000017938">
    <property type="component" value="Unassembled WGS sequence"/>
</dbReference>
<feature type="signal peptide" evidence="2">
    <location>
        <begin position="1"/>
        <end position="19"/>
    </location>
</feature>
<reference evidence="4 6" key="2">
    <citation type="submission" date="2022-03" db="EMBL/GenBank/DDBJ databases">
        <title>Metagenome-assembled genomes from swine fecal metagenomes.</title>
        <authorList>
            <person name="Holman D.B."/>
            <person name="Kommadath A."/>
        </authorList>
    </citation>
    <scope>NUCLEOTIDE SEQUENCE [LARGE SCALE GENOMIC DNA]</scope>
    <source>
        <strain evidence="4">SUG147</strain>
    </source>
</reference>
<evidence type="ECO:0000313" key="5">
    <source>
        <dbReference type="Proteomes" id="UP000017938"/>
    </source>
</evidence>
<dbReference type="Proteomes" id="UP001139365">
    <property type="component" value="Unassembled WGS sequence"/>
</dbReference>
<name>R6TZA0_9BACT</name>
<gene>
    <name evidence="3" type="ORF">BN580_01179</name>
    <name evidence="4" type="ORF">MR241_09430</name>
</gene>
<comment type="caution">
    <text evidence="3">The sequence shown here is derived from an EMBL/GenBank/DDBJ whole genome shotgun (WGS) entry which is preliminary data.</text>
</comment>
<evidence type="ECO:0000256" key="1">
    <source>
        <dbReference type="SAM" id="MobiDB-lite"/>
    </source>
</evidence>
<protein>
    <submittedName>
        <fullName evidence="3">Extracellular solute-binding protein</fullName>
    </submittedName>
</protein>
<evidence type="ECO:0000313" key="3">
    <source>
        <dbReference type="EMBL" id="CDC73216.1"/>
    </source>
</evidence>
<keyword evidence="2" id="KW-0732">Signal</keyword>
<reference evidence="3" key="1">
    <citation type="submission" date="2012-11" db="EMBL/GenBank/DDBJ databases">
        <title>Dependencies among metagenomic species, viruses, plasmids and units of genetic variation.</title>
        <authorList>
            <person name="Nielsen H.B."/>
            <person name="Almeida M."/>
            <person name="Juncker A.S."/>
            <person name="Rasmussen S."/>
            <person name="Li J."/>
            <person name="Sunagawa S."/>
            <person name="Plichta D."/>
            <person name="Gautier L."/>
            <person name="Le Chatelier E."/>
            <person name="Peletier E."/>
            <person name="Bonde I."/>
            <person name="Nielsen T."/>
            <person name="Manichanh C."/>
            <person name="Arumugam M."/>
            <person name="Batto J."/>
            <person name="Santos M.B.Q.D."/>
            <person name="Blom N."/>
            <person name="Borruel N."/>
            <person name="Burgdorf K.S."/>
            <person name="Boumezbeur F."/>
            <person name="Casellas F."/>
            <person name="Dore J."/>
            <person name="Guarner F."/>
            <person name="Hansen T."/>
            <person name="Hildebrand F."/>
            <person name="Kaas R.S."/>
            <person name="Kennedy S."/>
            <person name="Kristiansen K."/>
            <person name="Kultima J.R."/>
            <person name="Leonard P."/>
            <person name="Levenez F."/>
            <person name="Lund O."/>
            <person name="Moumen B."/>
            <person name="Le Paslier D."/>
            <person name="Pons N."/>
            <person name="Pedersen O."/>
            <person name="Prifti E."/>
            <person name="Qin J."/>
            <person name="Raes J."/>
            <person name="Tap J."/>
            <person name="Tims S."/>
            <person name="Ussery D.W."/>
            <person name="Yamada T."/>
            <person name="MetaHit consortium"/>
            <person name="Renault P."/>
            <person name="Sicheritz-Ponten T."/>
            <person name="Bork P."/>
            <person name="Wang J."/>
            <person name="Brunak S."/>
            <person name="Ehrlich S.D."/>
        </authorList>
    </citation>
    <scope>NUCLEOTIDE SEQUENCE [LARGE SCALE GENOMIC DNA]</scope>
</reference>
<evidence type="ECO:0000313" key="4">
    <source>
        <dbReference type="EMBL" id="MCI5756497.1"/>
    </source>
</evidence>
<dbReference type="EMBL" id="CBFW010000152">
    <property type="protein sequence ID" value="CDC73216.1"/>
    <property type="molecule type" value="Genomic_DNA"/>
</dbReference>
<dbReference type="PROSITE" id="PS51257">
    <property type="entry name" value="PROKAR_LIPOPROTEIN"/>
    <property type="match status" value="1"/>
</dbReference>
<proteinExistence type="predicted"/>
<accession>R6TZA0</accession>
<organism evidence="3 5">
    <name type="scientific">Candidatus Colimorpha enterica</name>
    <dbReference type="NCBI Taxonomy" id="3083063"/>
    <lineage>
        <taxon>Bacteria</taxon>
        <taxon>Pseudomonadati</taxon>
        <taxon>Bacteroidota</taxon>
        <taxon>Bacteroidia</taxon>
        <taxon>Bacteroidales</taxon>
        <taxon>Candidatus Colimorpha</taxon>
    </lineage>
</organism>